<dbReference type="GO" id="GO:0015074">
    <property type="term" value="P:DNA integration"/>
    <property type="evidence" value="ECO:0007669"/>
    <property type="project" value="InterPro"/>
</dbReference>
<dbReference type="SUPFAM" id="SSF46689">
    <property type="entry name" value="Homeodomain-like"/>
    <property type="match status" value="1"/>
</dbReference>
<evidence type="ECO:0000313" key="3">
    <source>
        <dbReference type="Proteomes" id="UP001152087"/>
    </source>
</evidence>
<dbReference type="GO" id="GO:0003677">
    <property type="term" value="F:DNA binding"/>
    <property type="evidence" value="ECO:0007669"/>
    <property type="project" value="InterPro"/>
</dbReference>
<dbReference type="PANTHER" id="PTHR46068">
    <property type="entry name" value="PROTEIN CBG27172"/>
    <property type="match status" value="1"/>
</dbReference>
<keyword evidence="3" id="KW-1185">Reference proteome</keyword>
<feature type="domain" description="Transposase Tc1-like" evidence="1">
    <location>
        <begin position="69"/>
        <end position="137"/>
    </location>
</feature>
<gene>
    <name evidence="2" type="ORF">NW755_14978</name>
</gene>
<dbReference type="InterPro" id="IPR002492">
    <property type="entry name" value="Transposase_Tc1-like"/>
</dbReference>
<dbReference type="Proteomes" id="UP001152087">
    <property type="component" value="Unassembled WGS sequence"/>
</dbReference>
<sequence>MAPKRHHSPHTRTRIVWRYNSGVSAARIAREEGVSRHAIYGVVRRYRDQESAADQPKCGRPRIIGERERRRILRVIAQDPHLQIRELIEEAGLSCCRATLISYLRKEGIMHYKSLLRPFLSEANARKRLRFARRYVHMAEDFWEKWTFSDEVIIARGEGQRPRETLQTEYSDTCTADKALTDVL</sequence>
<evidence type="ECO:0000313" key="2">
    <source>
        <dbReference type="EMBL" id="KAJ4192502.1"/>
    </source>
</evidence>
<dbReference type="InterPro" id="IPR036388">
    <property type="entry name" value="WH-like_DNA-bd_sf"/>
</dbReference>
<dbReference type="EMBL" id="JAOQAV010000007">
    <property type="protein sequence ID" value="KAJ4192502.1"/>
    <property type="molecule type" value="Genomic_DNA"/>
</dbReference>
<comment type="caution">
    <text evidence="2">The sequence shown here is derived from an EMBL/GenBank/DDBJ whole genome shotgun (WGS) entry which is preliminary data.</text>
</comment>
<name>A0A9W8V4U4_9HYPO</name>
<proteinExistence type="predicted"/>
<protein>
    <recommendedName>
        <fullName evidence="1">Transposase Tc1-like domain-containing protein</fullName>
    </recommendedName>
</protein>
<dbReference type="PANTHER" id="PTHR46068:SF1">
    <property type="entry name" value="TRANSPOSASE IS30-LIKE HTH DOMAIN-CONTAINING PROTEIN"/>
    <property type="match status" value="1"/>
</dbReference>
<dbReference type="AlphaFoldDB" id="A0A9W8V4U4"/>
<accession>A0A9W8V4U4</accession>
<organism evidence="2 3">
    <name type="scientific">Fusarium falciforme</name>
    <dbReference type="NCBI Taxonomy" id="195108"/>
    <lineage>
        <taxon>Eukaryota</taxon>
        <taxon>Fungi</taxon>
        <taxon>Dikarya</taxon>
        <taxon>Ascomycota</taxon>
        <taxon>Pezizomycotina</taxon>
        <taxon>Sordariomycetes</taxon>
        <taxon>Hypocreomycetidae</taxon>
        <taxon>Hypocreales</taxon>
        <taxon>Nectriaceae</taxon>
        <taxon>Fusarium</taxon>
        <taxon>Fusarium solani species complex</taxon>
    </lineage>
</organism>
<evidence type="ECO:0000259" key="1">
    <source>
        <dbReference type="Pfam" id="PF01498"/>
    </source>
</evidence>
<dbReference type="Pfam" id="PF01498">
    <property type="entry name" value="HTH_Tnp_Tc3_2"/>
    <property type="match status" value="1"/>
</dbReference>
<dbReference type="InterPro" id="IPR036397">
    <property type="entry name" value="RNaseH_sf"/>
</dbReference>
<dbReference type="Gene3D" id="1.10.10.10">
    <property type="entry name" value="Winged helix-like DNA-binding domain superfamily/Winged helix DNA-binding domain"/>
    <property type="match status" value="1"/>
</dbReference>
<dbReference type="Gene3D" id="3.30.420.10">
    <property type="entry name" value="Ribonuclease H-like superfamily/Ribonuclease H"/>
    <property type="match status" value="1"/>
</dbReference>
<dbReference type="InterPro" id="IPR009057">
    <property type="entry name" value="Homeodomain-like_sf"/>
</dbReference>
<dbReference type="GO" id="GO:0006313">
    <property type="term" value="P:DNA transposition"/>
    <property type="evidence" value="ECO:0007669"/>
    <property type="project" value="InterPro"/>
</dbReference>
<reference evidence="2" key="1">
    <citation type="submission" date="2022-09" db="EMBL/GenBank/DDBJ databases">
        <title>Fusarium specimens isolated from Avocado Roots.</title>
        <authorList>
            <person name="Stajich J."/>
            <person name="Roper C."/>
            <person name="Heimlech-Rivalta G."/>
        </authorList>
    </citation>
    <scope>NUCLEOTIDE SEQUENCE</scope>
    <source>
        <strain evidence="2">A02</strain>
    </source>
</reference>